<proteinExistence type="predicted"/>
<evidence type="ECO:0000313" key="3">
    <source>
        <dbReference type="Proteomes" id="UP000564629"/>
    </source>
</evidence>
<evidence type="ECO:0000259" key="1">
    <source>
        <dbReference type="PROSITE" id="PS51677"/>
    </source>
</evidence>
<feature type="domain" description="NodB homology" evidence="1">
    <location>
        <begin position="64"/>
        <end position="256"/>
    </location>
</feature>
<organism evidence="2 3">
    <name type="scientific">Cellulomonas hominis</name>
    <dbReference type="NCBI Taxonomy" id="156981"/>
    <lineage>
        <taxon>Bacteria</taxon>
        <taxon>Bacillati</taxon>
        <taxon>Actinomycetota</taxon>
        <taxon>Actinomycetes</taxon>
        <taxon>Micrococcales</taxon>
        <taxon>Cellulomonadaceae</taxon>
        <taxon>Cellulomonas</taxon>
    </lineage>
</organism>
<comment type="caution">
    <text evidence="2">The sequence shown here is derived from an EMBL/GenBank/DDBJ whole genome shotgun (WGS) entry which is preliminary data.</text>
</comment>
<dbReference type="SUPFAM" id="SSF88713">
    <property type="entry name" value="Glycoside hydrolase/deacetylase"/>
    <property type="match status" value="1"/>
</dbReference>
<dbReference type="InterPro" id="IPR050248">
    <property type="entry name" value="Polysacc_deacetylase_ArnD"/>
</dbReference>
<dbReference type="Pfam" id="PF01522">
    <property type="entry name" value="Polysacc_deac_1"/>
    <property type="match status" value="1"/>
</dbReference>
<name>A0A7W8SBD3_9CELL</name>
<dbReference type="InterPro" id="IPR002509">
    <property type="entry name" value="NODB_dom"/>
</dbReference>
<dbReference type="PANTHER" id="PTHR10587">
    <property type="entry name" value="GLYCOSYL TRANSFERASE-RELATED"/>
    <property type="match status" value="1"/>
</dbReference>
<reference evidence="2 3" key="1">
    <citation type="submission" date="2020-08" db="EMBL/GenBank/DDBJ databases">
        <title>Sequencing the genomes of 1000 actinobacteria strains.</title>
        <authorList>
            <person name="Klenk H.-P."/>
        </authorList>
    </citation>
    <scope>NUCLEOTIDE SEQUENCE [LARGE SCALE GENOMIC DNA]</scope>
    <source>
        <strain evidence="2 3">DSM 9581</strain>
    </source>
</reference>
<dbReference type="AlphaFoldDB" id="A0A7W8SBD3"/>
<accession>A0A7W8SBD3</accession>
<dbReference type="RefSeq" id="WP_183834785.1">
    <property type="nucleotide sequence ID" value="NZ_JACHDN010000001.1"/>
</dbReference>
<dbReference type="PANTHER" id="PTHR10587:SF137">
    <property type="entry name" value="4-DEOXY-4-FORMAMIDO-L-ARABINOSE-PHOSPHOUNDECAPRENOL DEFORMYLASE ARND-RELATED"/>
    <property type="match status" value="1"/>
</dbReference>
<dbReference type="GO" id="GO:0005975">
    <property type="term" value="P:carbohydrate metabolic process"/>
    <property type="evidence" value="ECO:0007669"/>
    <property type="project" value="InterPro"/>
</dbReference>
<dbReference type="EMBL" id="JACHDN010000001">
    <property type="protein sequence ID" value="MBB5471986.1"/>
    <property type="molecule type" value="Genomic_DNA"/>
</dbReference>
<protein>
    <submittedName>
        <fullName evidence="2">Peptidoglycan/xylan/chitin deacetylase (PgdA/CDA1 family)</fullName>
    </submittedName>
</protein>
<gene>
    <name evidence="2" type="ORF">HNR08_000722</name>
</gene>
<dbReference type="Gene3D" id="3.20.20.370">
    <property type="entry name" value="Glycoside hydrolase/deacetylase"/>
    <property type="match status" value="1"/>
</dbReference>
<sequence>MSVTGVEQPAPRLHPGRGRVVLRRDMGPFAAPAPRPLPRHLAVELARPVLRPLSALVCVDTLEPVVALTFDDGPDPAHTPGILDVLARHGARATFFVLSEHAEQHPEIVRRIVAEGHELGLHSRDHRRRLAQVPYAEAMEVVAESRRVVEAVAGRRVHLFRPPYGSHTVRQRRGWARQGLRVVLWSSSVEDWYHGEQDEMERRAYASLHPGAIILMHDTRADPELAADPADLPRHDRAAVLDAFLTRAAADGYRTRTAGEILAEHPPVRAMMRDMMR</sequence>
<dbReference type="InterPro" id="IPR011330">
    <property type="entry name" value="Glyco_hydro/deAcase_b/a-brl"/>
</dbReference>
<evidence type="ECO:0000313" key="2">
    <source>
        <dbReference type="EMBL" id="MBB5471986.1"/>
    </source>
</evidence>
<dbReference type="PROSITE" id="PS51677">
    <property type="entry name" value="NODB"/>
    <property type="match status" value="1"/>
</dbReference>
<dbReference type="CDD" id="cd10959">
    <property type="entry name" value="CE4_NodB_like_3"/>
    <property type="match status" value="1"/>
</dbReference>
<dbReference type="GO" id="GO:0016810">
    <property type="term" value="F:hydrolase activity, acting on carbon-nitrogen (but not peptide) bonds"/>
    <property type="evidence" value="ECO:0007669"/>
    <property type="project" value="InterPro"/>
</dbReference>
<dbReference type="Proteomes" id="UP000564629">
    <property type="component" value="Unassembled WGS sequence"/>
</dbReference>